<evidence type="ECO:0000256" key="1">
    <source>
        <dbReference type="SAM" id="MobiDB-lite"/>
    </source>
</evidence>
<feature type="region of interest" description="Disordered" evidence="1">
    <location>
        <begin position="152"/>
        <end position="172"/>
    </location>
</feature>
<sequence length="172" mass="18976">MARAGPSTSRSTELDTTPHRELAGLRGARTVLVDVLERALGRRTSAGGEDARSEEPGEGGGASRSESESELEYVEPETWRREREEEAAGAPGATAGQRRDTPGASSWLGEGVRAAELRALQREKWLLAFDHIRECEAAQRRDRRELVAALVEARSSAQRRGRPRRSRYRTPA</sequence>
<evidence type="ECO:0000313" key="3">
    <source>
        <dbReference type="Proteomes" id="UP000053257"/>
    </source>
</evidence>
<name>A0A0C3S6I1_PHLG1</name>
<evidence type="ECO:0000313" key="2">
    <source>
        <dbReference type="EMBL" id="KIP06212.1"/>
    </source>
</evidence>
<gene>
    <name evidence="2" type="ORF">PHLGIDRAFT_119173</name>
</gene>
<protein>
    <submittedName>
        <fullName evidence="2">Uncharacterized protein</fullName>
    </submittedName>
</protein>
<proteinExistence type="predicted"/>
<feature type="region of interest" description="Disordered" evidence="1">
    <location>
        <begin position="1"/>
        <end position="28"/>
    </location>
</feature>
<feature type="compositionally biased region" description="Basic residues" evidence="1">
    <location>
        <begin position="157"/>
        <end position="172"/>
    </location>
</feature>
<feature type="compositionally biased region" description="Basic and acidic residues" evidence="1">
    <location>
        <begin position="12"/>
        <end position="23"/>
    </location>
</feature>
<accession>A0A0C3S6I1</accession>
<keyword evidence="3" id="KW-1185">Reference proteome</keyword>
<dbReference type="Proteomes" id="UP000053257">
    <property type="component" value="Unassembled WGS sequence"/>
</dbReference>
<dbReference type="EMBL" id="KN840523">
    <property type="protein sequence ID" value="KIP06212.1"/>
    <property type="molecule type" value="Genomic_DNA"/>
</dbReference>
<dbReference type="AlphaFoldDB" id="A0A0C3S6I1"/>
<dbReference type="HOGENOM" id="CLU_1555833_0_0_1"/>
<organism evidence="2 3">
    <name type="scientific">Phlebiopsis gigantea (strain 11061_1 CR5-6)</name>
    <name type="common">White-rot fungus</name>
    <name type="synonym">Peniophora gigantea</name>
    <dbReference type="NCBI Taxonomy" id="745531"/>
    <lineage>
        <taxon>Eukaryota</taxon>
        <taxon>Fungi</taxon>
        <taxon>Dikarya</taxon>
        <taxon>Basidiomycota</taxon>
        <taxon>Agaricomycotina</taxon>
        <taxon>Agaricomycetes</taxon>
        <taxon>Polyporales</taxon>
        <taxon>Phanerochaetaceae</taxon>
        <taxon>Phlebiopsis</taxon>
    </lineage>
</organism>
<reference evidence="2 3" key="1">
    <citation type="journal article" date="2014" name="PLoS Genet.">
        <title>Analysis of the Phlebiopsis gigantea genome, transcriptome and secretome provides insight into its pioneer colonization strategies of wood.</title>
        <authorList>
            <person name="Hori C."/>
            <person name="Ishida T."/>
            <person name="Igarashi K."/>
            <person name="Samejima M."/>
            <person name="Suzuki H."/>
            <person name="Master E."/>
            <person name="Ferreira P."/>
            <person name="Ruiz-Duenas F.J."/>
            <person name="Held B."/>
            <person name="Canessa P."/>
            <person name="Larrondo L.F."/>
            <person name="Schmoll M."/>
            <person name="Druzhinina I.S."/>
            <person name="Kubicek C.P."/>
            <person name="Gaskell J.A."/>
            <person name="Kersten P."/>
            <person name="St John F."/>
            <person name="Glasner J."/>
            <person name="Sabat G."/>
            <person name="Splinter BonDurant S."/>
            <person name="Syed K."/>
            <person name="Yadav J."/>
            <person name="Mgbeahuruike A.C."/>
            <person name="Kovalchuk A."/>
            <person name="Asiegbu F.O."/>
            <person name="Lackner G."/>
            <person name="Hoffmeister D."/>
            <person name="Rencoret J."/>
            <person name="Gutierrez A."/>
            <person name="Sun H."/>
            <person name="Lindquist E."/>
            <person name="Barry K."/>
            <person name="Riley R."/>
            <person name="Grigoriev I.V."/>
            <person name="Henrissat B."/>
            <person name="Kues U."/>
            <person name="Berka R.M."/>
            <person name="Martinez A.T."/>
            <person name="Covert S.F."/>
            <person name="Blanchette R.A."/>
            <person name="Cullen D."/>
        </authorList>
    </citation>
    <scope>NUCLEOTIDE SEQUENCE [LARGE SCALE GENOMIC DNA]</scope>
    <source>
        <strain evidence="2 3">11061_1 CR5-6</strain>
    </source>
</reference>
<feature type="compositionally biased region" description="Basic and acidic residues" evidence="1">
    <location>
        <begin position="77"/>
        <end position="86"/>
    </location>
</feature>
<feature type="compositionally biased region" description="Polar residues" evidence="1">
    <location>
        <begin position="1"/>
        <end position="11"/>
    </location>
</feature>
<feature type="region of interest" description="Disordered" evidence="1">
    <location>
        <begin position="40"/>
        <end position="107"/>
    </location>
</feature>